<dbReference type="InterPro" id="IPR016143">
    <property type="entry name" value="Citrate_synth-like_sm_a-sub"/>
</dbReference>
<dbReference type="SUPFAM" id="SSF48256">
    <property type="entry name" value="Citrate synthase"/>
    <property type="match status" value="1"/>
</dbReference>
<dbReference type="UniPathway" id="UPA00223"/>
<dbReference type="Pfam" id="PF00285">
    <property type="entry name" value="Citrate_synt"/>
    <property type="match status" value="1"/>
</dbReference>
<comment type="pathway">
    <text evidence="1">Carbohydrate metabolism; tricarboxylic acid cycle.</text>
</comment>
<dbReference type="PANTHER" id="PTHR11739">
    <property type="entry name" value="CITRATE SYNTHASE"/>
    <property type="match status" value="1"/>
</dbReference>
<dbReference type="PANTHER" id="PTHR11739:SF23">
    <property type="entry name" value="CITRATE SYNTHASE 2-RELATED"/>
    <property type="match status" value="1"/>
</dbReference>
<proteinExistence type="inferred from homology"/>
<organism evidence="8 9">
    <name type="scientific">Auraticoccus monumenti</name>
    <dbReference type="NCBI Taxonomy" id="675864"/>
    <lineage>
        <taxon>Bacteria</taxon>
        <taxon>Bacillati</taxon>
        <taxon>Actinomycetota</taxon>
        <taxon>Actinomycetes</taxon>
        <taxon>Propionibacteriales</taxon>
        <taxon>Propionibacteriaceae</taxon>
        <taxon>Auraticoccus</taxon>
    </lineage>
</organism>
<dbReference type="InterPro" id="IPR024176">
    <property type="entry name" value="Citrate_synthase_bac-typ"/>
</dbReference>
<dbReference type="OrthoDB" id="9800864at2"/>
<feature type="active site" evidence="6">
    <location>
        <position position="267"/>
    </location>
</feature>
<dbReference type="Gene3D" id="1.10.580.10">
    <property type="entry name" value="Citrate Synthase, domain 1"/>
    <property type="match status" value="1"/>
</dbReference>
<feature type="active site" evidence="6">
    <location>
        <position position="320"/>
    </location>
</feature>
<dbReference type="GO" id="GO:0036440">
    <property type="term" value="F:citrate synthase activity"/>
    <property type="evidence" value="ECO:0007669"/>
    <property type="project" value="UniProtKB-EC"/>
</dbReference>
<evidence type="ECO:0000256" key="1">
    <source>
        <dbReference type="ARBA" id="ARBA00005163"/>
    </source>
</evidence>
<dbReference type="InterPro" id="IPR019810">
    <property type="entry name" value="Citrate_synthase_AS"/>
</dbReference>
<sequence length="377" mass="40097">MTQRLIAPPGLKDVVVADTTIGEVRGAEGFFHYREHDATRVATEYGFEEAWHLLLEGHLPTPEELAAFVAEVGEARGLPAELGRLLPLVAGSGDARDLMPRLRTLLSQLGAVEGFAPVWGADPARVRADVLRVAAVTPTLLAALHRLAHGLPPVEPDPSLSAGASWVHLVTGGVPVPEVERAISTYLGLTLDHGFNASTFTARVVTSAGADVVAAVCAAIGTFTGPLHGGAPDRALDALDAIGTPDRTEAWVRGRVAAGERIMGFGHGVYTTEDPRARVLREVAAGLGGELYEFALQVERTVLDTLAELKPGRRLDVNVEFWAGVVMEQCGLPRSLFTPTFTCARVVGWGAHIAEQARGTKIFRPLARYTGPEPVRG</sequence>
<comment type="similarity">
    <text evidence="2 5 7">Belongs to the citrate synthase family.</text>
</comment>
<dbReference type="EMBL" id="LT629688">
    <property type="protein sequence ID" value="SDD46076.1"/>
    <property type="molecule type" value="Genomic_DNA"/>
</dbReference>
<dbReference type="InterPro" id="IPR002020">
    <property type="entry name" value="Citrate_synthase"/>
</dbReference>
<dbReference type="STRING" id="675864.SAMN04489747_0992"/>
<evidence type="ECO:0000256" key="2">
    <source>
        <dbReference type="ARBA" id="ARBA00010566"/>
    </source>
</evidence>
<dbReference type="AlphaFoldDB" id="A0A1G6UZK8"/>
<dbReference type="GO" id="GO:0006099">
    <property type="term" value="P:tricarboxylic acid cycle"/>
    <property type="evidence" value="ECO:0007669"/>
    <property type="project" value="UniProtKB-UniPathway"/>
</dbReference>
<dbReference type="PIRSF" id="PIRSF001369">
    <property type="entry name" value="Citrate_synth"/>
    <property type="match status" value="1"/>
</dbReference>
<dbReference type="InterPro" id="IPR016142">
    <property type="entry name" value="Citrate_synth-like_lrg_a-sub"/>
</dbReference>
<dbReference type="Proteomes" id="UP000198546">
    <property type="component" value="Chromosome i"/>
</dbReference>
<dbReference type="GO" id="GO:0005829">
    <property type="term" value="C:cytosol"/>
    <property type="evidence" value="ECO:0007669"/>
    <property type="project" value="TreeGrafter"/>
</dbReference>
<evidence type="ECO:0000256" key="6">
    <source>
        <dbReference type="PIRSR" id="PIRSR001369-1"/>
    </source>
</evidence>
<keyword evidence="9" id="KW-1185">Reference proteome</keyword>
<keyword evidence="3 5" id="KW-0808">Transferase</keyword>
<evidence type="ECO:0000256" key="4">
    <source>
        <dbReference type="ARBA" id="ARBA00049288"/>
    </source>
</evidence>
<dbReference type="InterPro" id="IPR036969">
    <property type="entry name" value="Citrate_synthase_sf"/>
</dbReference>
<dbReference type="GO" id="GO:0005975">
    <property type="term" value="P:carbohydrate metabolic process"/>
    <property type="evidence" value="ECO:0007669"/>
    <property type="project" value="TreeGrafter"/>
</dbReference>
<evidence type="ECO:0000313" key="8">
    <source>
        <dbReference type="EMBL" id="SDD46076.1"/>
    </source>
</evidence>
<comment type="catalytic activity">
    <reaction evidence="4">
        <text>oxaloacetate + acetyl-CoA + H2O = citrate + CoA + H(+)</text>
        <dbReference type="Rhea" id="RHEA:16845"/>
        <dbReference type="ChEBI" id="CHEBI:15377"/>
        <dbReference type="ChEBI" id="CHEBI:15378"/>
        <dbReference type="ChEBI" id="CHEBI:16452"/>
        <dbReference type="ChEBI" id="CHEBI:16947"/>
        <dbReference type="ChEBI" id="CHEBI:57287"/>
        <dbReference type="ChEBI" id="CHEBI:57288"/>
        <dbReference type="EC" id="2.3.3.16"/>
    </reaction>
</comment>
<evidence type="ECO:0000256" key="7">
    <source>
        <dbReference type="RuleBase" id="RU003406"/>
    </source>
</evidence>
<reference evidence="8 9" key="1">
    <citation type="submission" date="2016-10" db="EMBL/GenBank/DDBJ databases">
        <authorList>
            <person name="de Groot N.N."/>
        </authorList>
    </citation>
    <scope>NUCLEOTIDE SEQUENCE [LARGE SCALE GENOMIC DNA]</scope>
    <source>
        <strain evidence="8 9">MON 2.2</strain>
    </source>
</reference>
<dbReference type="PROSITE" id="PS00480">
    <property type="entry name" value="CITRATE_SYNTHASE"/>
    <property type="match status" value="1"/>
</dbReference>
<gene>
    <name evidence="8" type="ORF">SAMN04489747_0992</name>
</gene>
<dbReference type="Gene3D" id="1.10.230.10">
    <property type="entry name" value="Cytochrome P450-Terp, domain 2"/>
    <property type="match status" value="1"/>
</dbReference>
<name>A0A1G6UZK8_9ACTN</name>
<evidence type="ECO:0000313" key="9">
    <source>
        <dbReference type="Proteomes" id="UP000198546"/>
    </source>
</evidence>
<dbReference type="FunFam" id="1.10.230.10:FF:000007">
    <property type="entry name" value="Citrate synthase"/>
    <property type="match status" value="1"/>
</dbReference>
<dbReference type="PRINTS" id="PR00143">
    <property type="entry name" value="CITRTSNTHASE"/>
</dbReference>
<protein>
    <recommendedName>
        <fullName evidence="5">Citrate synthase</fullName>
    </recommendedName>
</protein>
<evidence type="ECO:0000256" key="5">
    <source>
        <dbReference type="PIRNR" id="PIRNR001369"/>
    </source>
</evidence>
<dbReference type="RefSeq" id="WP_090591192.1">
    <property type="nucleotide sequence ID" value="NZ_LT629688.1"/>
</dbReference>
<accession>A0A1G6UZK8</accession>
<evidence type="ECO:0000256" key="3">
    <source>
        <dbReference type="ARBA" id="ARBA00022679"/>
    </source>
</evidence>